<keyword evidence="2" id="KW-0472">Membrane</keyword>
<accession>A0A5C3NIU6</accession>
<organism evidence="3 4">
    <name type="scientific">Heliocybe sulcata</name>
    <dbReference type="NCBI Taxonomy" id="5364"/>
    <lineage>
        <taxon>Eukaryota</taxon>
        <taxon>Fungi</taxon>
        <taxon>Dikarya</taxon>
        <taxon>Basidiomycota</taxon>
        <taxon>Agaricomycotina</taxon>
        <taxon>Agaricomycetes</taxon>
        <taxon>Gloeophyllales</taxon>
        <taxon>Gloeophyllaceae</taxon>
        <taxon>Heliocybe</taxon>
    </lineage>
</organism>
<name>A0A5C3NIU6_9AGAM</name>
<feature type="transmembrane region" description="Helical" evidence="2">
    <location>
        <begin position="52"/>
        <end position="74"/>
    </location>
</feature>
<sequence length="564" mass="62057">MVAGLSATSTISPADLYLATSISSYSTTYSALPDGSLVTNGFLDDMARANGLLFAMGAFLAFFTRNIVASIGYVRRGRVKHKYLFHALLLSQILGPVGLLPMIVSYFHALDCNVVNRLTTTAVCLSQSLLMTGILGVKAYRCLSDSKVVLAVISAFQLGIVSFAALDLVSLQGEKLVLGHCGLAGHSHYMQVVFFIFCAEGMFICFCFIRAIWSSSRASSIPGRLSIHVTSRDGEPTGSASDTNAAVSSRTRRGWWDYVPEVHKFSEPNTLDCEESGVEGNSLRTLWSKFRWFLVREEVPAYAYQRKPSLPGPYPLRHPGIPLGHRPGREEARAQPHLVGPVPSPFLSSRRLGKFIPRMELFKEVMRDELCYTAFIAVTCVVAAVLSSVGVNLGLLLSPGGWIGLNWLAMSLLVVHSFSRVVRRHEREALLQQPASWDPMYRAEEALISSRQQHPESWRYWSDDHGPHRRPSRAPREEDLSSLEKLPVETEASNNNQSPRGAVRPSLSWLRPRSASMSSLATIETKTGASTPTSLSSFHALSIEREPSILSVRTSPTGQSEITS</sequence>
<reference evidence="3 4" key="1">
    <citation type="journal article" date="2019" name="Nat. Ecol. Evol.">
        <title>Megaphylogeny resolves global patterns of mushroom evolution.</title>
        <authorList>
            <person name="Varga T."/>
            <person name="Krizsan K."/>
            <person name="Foldi C."/>
            <person name="Dima B."/>
            <person name="Sanchez-Garcia M."/>
            <person name="Sanchez-Ramirez S."/>
            <person name="Szollosi G.J."/>
            <person name="Szarkandi J.G."/>
            <person name="Papp V."/>
            <person name="Albert L."/>
            <person name="Andreopoulos W."/>
            <person name="Angelini C."/>
            <person name="Antonin V."/>
            <person name="Barry K.W."/>
            <person name="Bougher N.L."/>
            <person name="Buchanan P."/>
            <person name="Buyck B."/>
            <person name="Bense V."/>
            <person name="Catcheside P."/>
            <person name="Chovatia M."/>
            <person name="Cooper J."/>
            <person name="Damon W."/>
            <person name="Desjardin D."/>
            <person name="Finy P."/>
            <person name="Geml J."/>
            <person name="Haridas S."/>
            <person name="Hughes K."/>
            <person name="Justo A."/>
            <person name="Karasinski D."/>
            <person name="Kautmanova I."/>
            <person name="Kiss B."/>
            <person name="Kocsube S."/>
            <person name="Kotiranta H."/>
            <person name="LaButti K.M."/>
            <person name="Lechner B.E."/>
            <person name="Liimatainen K."/>
            <person name="Lipzen A."/>
            <person name="Lukacs Z."/>
            <person name="Mihaltcheva S."/>
            <person name="Morgado L.N."/>
            <person name="Niskanen T."/>
            <person name="Noordeloos M.E."/>
            <person name="Ohm R.A."/>
            <person name="Ortiz-Santana B."/>
            <person name="Ovrebo C."/>
            <person name="Racz N."/>
            <person name="Riley R."/>
            <person name="Savchenko A."/>
            <person name="Shiryaev A."/>
            <person name="Soop K."/>
            <person name="Spirin V."/>
            <person name="Szebenyi C."/>
            <person name="Tomsovsky M."/>
            <person name="Tulloss R.E."/>
            <person name="Uehling J."/>
            <person name="Grigoriev I.V."/>
            <person name="Vagvolgyi C."/>
            <person name="Papp T."/>
            <person name="Martin F.M."/>
            <person name="Miettinen O."/>
            <person name="Hibbett D.S."/>
            <person name="Nagy L.G."/>
        </authorList>
    </citation>
    <scope>NUCLEOTIDE SEQUENCE [LARGE SCALE GENOMIC DNA]</scope>
    <source>
        <strain evidence="3 4">OMC1185</strain>
    </source>
</reference>
<dbReference type="EMBL" id="ML213503">
    <property type="protein sequence ID" value="TFK57312.1"/>
    <property type="molecule type" value="Genomic_DNA"/>
</dbReference>
<dbReference type="Proteomes" id="UP000305948">
    <property type="component" value="Unassembled WGS sequence"/>
</dbReference>
<keyword evidence="4" id="KW-1185">Reference proteome</keyword>
<feature type="transmembrane region" description="Helical" evidence="2">
    <location>
        <begin position="148"/>
        <end position="169"/>
    </location>
</feature>
<gene>
    <name evidence="3" type="ORF">OE88DRAFT_1730691</name>
</gene>
<evidence type="ECO:0000313" key="4">
    <source>
        <dbReference type="Proteomes" id="UP000305948"/>
    </source>
</evidence>
<evidence type="ECO:0000256" key="2">
    <source>
        <dbReference type="SAM" id="Phobius"/>
    </source>
</evidence>
<feature type="transmembrane region" description="Helical" evidence="2">
    <location>
        <begin position="114"/>
        <end position="136"/>
    </location>
</feature>
<protein>
    <submittedName>
        <fullName evidence="3">Uncharacterized protein</fullName>
    </submittedName>
</protein>
<proteinExistence type="predicted"/>
<feature type="transmembrane region" description="Helical" evidence="2">
    <location>
        <begin position="189"/>
        <end position="213"/>
    </location>
</feature>
<feature type="region of interest" description="Disordered" evidence="1">
    <location>
        <begin position="458"/>
        <end position="481"/>
    </location>
</feature>
<feature type="transmembrane region" description="Helical" evidence="2">
    <location>
        <begin position="83"/>
        <end position="108"/>
    </location>
</feature>
<evidence type="ECO:0000256" key="1">
    <source>
        <dbReference type="SAM" id="MobiDB-lite"/>
    </source>
</evidence>
<keyword evidence="2" id="KW-0812">Transmembrane</keyword>
<dbReference type="AlphaFoldDB" id="A0A5C3NIU6"/>
<feature type="transmembrane region" description="Helical" evidence="2">
    <location>
        <begin position="370"/>
        <end position="395"/>
    </location>
</feature>
<evidence type="ECO:0000313" key="3">
    <source>
        <dbReference type="EMBL" id="TFK57312.1"/>
    </source>
</evidence>
<feature type="transmembrane region" description="Helical" evidence="2">
    <location>
        <begin position="401"/>
        <end position="422"/>
    </location>
</feature>
<dbReference type="OrthoDB" id="3267487at2759"/>
<feature type="region of interest" description="Disordered" evidence="1">
    <location>
        <begin position="489"/>
        <end position="508"/>
    </location>
</feature>
<keyword evidence="2" id="KW-1133">Transmembrane helix</keyword>